<dbReference type="Pfam" id="PF25198">
    <property type="entry name" value="Spore_GerAC_N"/>
    <property type="match status" value="1"/>
</dbReference>
<evidence type="ECO:0000256" key="7">
    <source>
        <dbReference type="ARBA" id="ARBA00023288"/>
    </source>
</evidence>
<sequence length="469" mass="53338">MGKLFEQIKKELFHTDDLKIRVFEIEGKEAKLMYLETLCDVKKMEKNVFKQWFQTNSSAYENMNIAQLLTTTNVESIYEIHDAIKVLMNGNGLIGIADSDVLYAFNGFRISFVIILCLCLCGCWDQRELKNIRMVHTAGIDLLENDFIRLTVSIPTVKSSVESQGKVVTPKVSGEGHSVQEASMNLQRIVSQHMDLRETRILLVNSQLAEKNLYEGLDFFYREAHFPINVYIAVTDPSAQKIVQLDIEDRSLISEYLYDLLISGEEEGLIPKESPYLITQIMFAEGIDNVLPYLSQSTMRNRAKIDGVALFHNSSMTGRLDETHARAYVLLTNKRVYGAVTEQVGPNQSFTTFTYGTKNHSIQLNTNGPIQADVYVKMNCELIDNPSGVRLKKADLVLMERELEEILTKRADESLRKLQEANCDGLGIGLRSKGLHPKLWKTLDWNKEFAKIDLHAHVKVRIENHGLLN</sequence>
<evidence type="ECO:0000256" key="2">
    <source>
        <dbReference type="ARBA" id="ARBA00007886"/>
    </source>
</evidence>
<protein>
    <submittedName>
        <fullName evidence="10">Ger(X)C family germination protein</fullName>
    </submittedName>
</protein>
<accession>A0ABU1NRZ3</accession>
<keyword evidence="5" id="KW-0472">Membrane</keyword>
<keyword evidence="4" id="KW-0732">Signal</keyword>
<reference evidence="10 11" key="1">
    <citation type="submission" date="2023-07" db="EMBL/GenBank/DDBJ databases">
        <title>Sorghum-associated microbial communities from plants grown in Nebraska, USA.</title>
        <authorList>
            <person name="Schachtman D."/>
        </authorList>
    </citation>
    <scope>NUCLEOTIDE SEQUENCE [LARGE SCALE GENOMIC DNA]</scope>
    <source>
        <strain evidence="10 11">CC258</strain>
    </source>
</reference>
<dbReference type="Gene3D" id="3.30.300.210">
    <property type="entry name" value="Nutrient germinant receptor protein C, domain 3"/>
    <property type="match status" value="1"/>
</dbReference>
<dbReference type="InterPro" id="IPR057336">
    <property type="entry name" value="GerAC_N"/>
</dbReference>
<evidence type="ECO:0000256" key="5">
    <source>
        <dbReference type="ARBA" id="ARBA00023136"/>
    </source>
</evidence>
<dbReference type="PANTHER" id="PTHR35789">
    <property type="entry name" value="SPORE GERMINATION PROTEIN B3"/>
    <property type="match status" value="1"/>
</dbReference>
<feature type="domain" description="Spore germination GerAC-like C-terminal" evidence="8">
    <location>
        <begin position="306"/>
        <end position="466"/>
    </location>
</feature>
<dbReference type="Proteomes" id="UP001267290">
    <property type="component" value="Unassembled WGS sequence"/>
</dbReference>
<evidence type="ECO:0000256" key="6">
    <source>
        <dbReference type="ARBA" id="ARBA00023139"/>
    </source>
</evidence>
<keyword evidence="11" id="KW-1185">Reference proteome</keyword>
<comment type="caution">
    <text evidence="10">The sequence shown here is derived from an EMBL/GenBank/DDBJ whole genome shotgun (WGS) entry which is preliminary data.</text>
</comment>
<comment type="subcellular location">
    <subcellularLocation>
        <location evidence="1">Membrane</location>
        <topology evidence="1">Lipid-anchor</topology>
    </subcellularLocation>
</comment>
<gene>
    <name evidence="10" type="ORF">J2736_001397</name>
</gene>
<dbReference type="NCBIfam" id="TIGR02887">
    <property type="entry name" value="spore_ger_x_C"/>
    <property type="match status" value="1"/>
</dbReference>
<evidence type="ECO:0000313" key="10">
    <source>
        <dbReference type="EMBL" id="MDR6550214.1"/>
    </source>
</evidence>
<organism evidence="10 11">
    <name type="scientific">Paenibacillus qinlingensis</name>
    <dbReference type="NCBI Taxonomy" id="1837343"/>
    <lineage>
        <taxon>Bacteria</taxon>
        <taxon>Bacillati</taxon>
        <taxon>Bacillota</taxon>
        <taxon>Bacilli</taxon>
        <taxon>Bacillales</taxon>
        <taxon>Paenibacillaceae</taxon>
        <taxon>Paenibacillus</taxon>
    </lineage>
</organism>
<evidence type="ECO:0000256" key="1">
    <source>
        <dbReference type="ARBA" id="ARBA00004635"/>
    </source>
</evidence>
<keyword evidence="6" id="KW-0564">Palmitate</keyword>
<dbReference type="RefSeq" id="WP_310224691.1">
    <property type="nucleotide sequence ID" value="NZ_JAVDSB010000001.1"/>
</dbReference>
<dbReference type="EMBL" id="JAVDSB010000001">
    <property type="protein sequence ID" value="MDR6550214.1"/>
    <property type="molecule type" value="Genomic_DNA"/>
</dbReference>
<dbReference type="InterPro" id="IPR004995">
    <property type="entry name" value="Spore_Ger"/>
</dbReference>
<dbReference type="InterPro" id="IPR008844">
    <property type="entry name" value="Spore_GerAC-like"/>
</dbReference>
<evidence type="ECO:0000256" key="4">
    <source>
        <dbReference type="ARBA" id="ARBA00022729"/>
    </source>
</evidence>
<proteinExistence type="inferred from homology"/>
<dbReference type="InterPro" id="IPR046953">
    <property type="entry name" value="Spore_GerAC-like_C"/>
</dbReference>
<keyword evidence="3" id="KW-0309">Germination</keyword>
<dbReference type="Pfam" id="PF03323">
    <property type="entry name" value="GerA"/>
    <property type="match status" value="1"/>
</dbReference>
<feature type="domain" description="Spore germination protein N-terminal" evidence="9">
    <location>
        <begin position="125"/>
        <end position="295"/>
    </location>
</feature>
<evidence type="ECO:0000256" key="3">
    <source>
        <dbReference type="ARBA" id="ARBA00022544"/>
    </source>
</evidence>
<dbReference type="Pfam" id="PF05504">
    <property type="entry name" value="Spore_GerAC"/>
    <property type="match status" value="1"/>
</dbReference>
<comment type="similarity">
    <text evidence="2">Belongs to the GerABKC lipoprotein family.</text>
</comment>
<evidence type="ECO:0000259" key="9">
    <source>
        <dbReference type="Pfam" id="PF25198"/>
    </source>
</evidence>
<dbReference type="InterPro" id="IPR038501">
    <property type="entry name" value="Spore_GerAC_C_sf"/>
</dbReference>
<dbReference type="PANTHER" id="PTHR35789:SF1">
    <property type="entry name" value="SPORE GERMINATION PROTEIN B3"/>
    <property type="match status" value="1"/>
</dbReference>
<evidence type="ECO:0000259" key="8">
    <source>
        <dbReference type="Pfam" id="PF05504"/>
    </source>
</evidence>
<keyword evidence="7" id="KW-0449">Lipoprotein</keyword>
<name>A0ABU1NRZ3_9BACL</name>
<evidence type="ECO:0000313" key="11">
    <source>
        <dbReference type="Proteomes" id="UP001267290"/>
    </source>
</evidence>